<organism evidence="1">
    <name type="scientific">Rhizophora mucronata</name>
    <name type="common">Asiatic mangrove</name>
    <dbReference type="NCBI Taxonomy" id="61149"/>
    <lineage>
        <taxon>Eukaryota</taxon>
        <taxon>Viridiplantae</taxon>
        <taxon>Streptophyta</taxon>
        <taxon>Embryophyta</taxon>
        <taxon>Tracheophyta</taxon>
        <taxon>Spermatophyta</taxon>
        <taxon>Magnoliopsida</taxon>
        <taxon>eudicotyledons</taxon>
        <taxon>Gunneridae</taxon>
        <taxon>Pentapetalae</taxon>
        <taxon>rosids</taxon>
        <taxon>fabids</taxon>
        <taxon>Malpighiales</taxon>
        <taxon>Rhizophoraceae</taxon>
        <taxon>Rhizophora</taxon>
    </lineage>
</organism>
<name>A0A2P2Q631_RHIMU</name>
<dbReference type="EMBL" id="GGEC01081949">
    <property type="protein sequence ID" value="MBX62433.1"/>
    <property type="molecule type" value="Transcribed_RNA"/>
</dbReference>
<sequence length="49" mass="6004">MTVNLFYMHHSYYGMSFHGLFTFAGQDFIHESLMIFGNSKCYYYLLYWK</sequence>
<accession>A0A2P2Q631</accession>
<reference evidence="1" key="1">
    <citation type="submission" date="2018-02" db="EMBL/GenBank/DDBJ databases">
        <title>Rhizophora mucronata_Transcriptome.</title>
        <authorList>
            <person name="Meera S.P."/>
            <person name="Sreeshan A."/>
            <person name="Augustine A."/>
        </authorList>
    </citation>
    <scope>NUCLEOTIDE SEQUENCE</scope>
    <source>
        <tissue evidence="1">Leaf</tissue>
    </source>
</reference>
<protein>
    <submittedName>
        <fullName evidence="1">Uncharacterized protein</fullName>
    </submittedName>
</protein>
<evidence type="ECO:0000313" key="1">
    <source>
        <dbReference type="EMBL" id="MBX62433.1"/>
    </source>
</evidence>
<dbReference type="AlphaFoldDB" id="A0A2P2Q631"/>
<proteinExistence type="predicted"/>